<evidence type="ECO:0000259" key="5">
    <source>
        <dbReference type="PROSITE" id="PS50931"/>
    </source>
</evidence>
<dbReference type="PANTHER" id="PTHR30419">
    <property type="entry name" value="HTH-TYPE TRANSCRIPTIONAL REGULATOR YBHD"/>
    <property type="match status" value="1"/>
</dbReference>
<keyword evidence="3" id="KW-0238">DNA-binding</keyword>
<dbReference type="PANTHER" id="PTHR30419:SF8">
    <property type="entry name" value="NITROGEN ASSIMILATION TRANSCRIPTIONAL ACTIVATOR-RELATED"/>
    <property type="match status" value="1"/>
</dbReference>
<evidence type="ECO:0000256" key="4">
    <source>
        <dbReference type="ARBA" id="ARBA00023163"/>
    </source>
</evidence>
<dbReference type="InterPro" id="IPR005119">
    <property type="entry name" value="LysR_subst-bd"/>
</dbReference>
<dbReference type="InterPro" id="IPR036390">
    <property type="entry name" value="WH_DNA-bd_sf"/>
</dbReference>
<keyword evidence="2" id="KW-0805">Transcription regulation</keyword>
<keyword evidence="7" id="KW-1185">Reference proteome</keyword>
<sequence>MTPQHLKYVLTLAEEKNFSKAAQKLFITQPSLSQFIKNLESQLNVQLFDRSTAPIRLTYAGEIYVDAAHKIQAVQTELDNQLTDLHNLNLGELRIGTTPFRASCLLPKSIGAFRQKHPRVNIHIVEDKESALESMLSEGNLDMCILAGPLDANLFHSEPLAEELLYLAVPPNSPFHNGKEDCRITVEDILMNSRRLFRANPIDLSLCAQESFIFLQQDRNFQQLEHALSQLPEFKPDIVMHTERIETSFAWTLSGIACCCIPDTFIRFGNHQRHPIYYKLNSALAQRDIVVAFKKNRYLSRAASNYVLILKQLIGQGTWKPPG</sequence>
<comment type="similarity">
    <text evidence="1">Belongs to the LysR transcriptional regulatory family.</text>
</comment>
<dbReference type="InterPro" id="IPR000847">
    <property type="entry name" value="LysR_HTH_N"/>
</dbReference>
<gene>
    <name evidence="6" type="ORF">ACFPPD_18300</name>
</gene>
<name>A0ABW0M172_9BACL</name>
<dbReference type="Proteomes" id="UP001596105">
    <property type="component" value="Unassembled WGS sequence"/>
</dbReference>
<dbReference type="RefSeq" id="WP_209751536.1">
    <property type="nucleotide sequence ID" value="NZ_JBHSMH010000070.1"/>
</dbReference>
<dbReference type="EMBL" id="JBHSMH010000070">
    <property type="protein sequence ID" value="MFC5470648.1"/>
    <property type="molecule type" value="Genomic_DNA"/>
</dbReference>
<reference evidence="7" key="1">
    <citation type="journal article" date="2019" name="Int. J. Syst. Evol. Microbiol.">
        <title>The Global Catalogue of Microorganisms (GCM) 10K type strain sequencing project: providing services to taxonomists for standard genome sequencing and annotation.</title>
        <authorList>
            <consortium name="The Broad Institute Genomics Platform"/>
            <consortium name="The Broad Institute Genome Sequencing Center for Infectious Disease"/>
            <person name="Wu L."/>
            <person name="Ma J."/>
        </authorList>
    </citation>
    <scope>NUCLEOTIDE SEQUENCE [LARGE SCALE GENOMIC DNA]</scope>
    <source>
        <strain evidence="7">CCUG 57113</strain>
    </source>
</reference>
<dbReference type="SUPFAM" id="SSF46785">
    <property type="entry name" value="Winged helix' DNA-binding domain"/>
    <property type="match status" value="1"/>
</dbReference>
<evidence type="ECO:0000256" key="3">
    <source>
        <dbReference type="ARBA" id="ARBA00023125"/>
    </source>
</evidence>
<dbReference type="Gene3D" id="3.40.190.290">
    <property type="match status" value="1"/>
</dbReference>
<accession>A0ABW0M172</accession>
<dbReference type="SUPFAM" id="SSF53850">
    <property type="entry name" value="Periplasmic binding protein-like II"/>
    <property type="match status" value="1"/>
</dbReference>
<evidence type="ECO:0000256" key="1">
    <source>
        <dbReference type="ARBA" id="ARBA00009437"/>
    </source>
</evidence>
<proteinExistence type="inferred from homology"/>
<dbReference type="PRINTS" id="PR00039">
    <property type="entry name" value="HTHLYSR"/>
</dbReference>
<evidence type="ECO:0000313" key="7">
    <source>
        <dbReference type="Proteomes" id="UP001596105"/>
    </source>
</evidence>
<dbReference type="CDD" id="cd05466">
    <property type="entry name" value="PBP2_LTTR_substrate"/>
    <property type="match status" value="1"/>
</dbReference>
<feature type="domain" description="HTH lysR-type" evidence="5">
    <location>
        <begin position="1"/>
        <end position="58"/>
    </location>
</feature>
<dbReference type="Gene3D" id="1.10.10.10">
    <property type="entry name" value="Winged helix-like DNA-binding domain superfamily/Winged helix DNA-binding domain"/>
    <property type="match status" value="1"/>
</dbReference>
<dbReference type="PROSITE" id="PS50931">
    <property type="entry name" value="HTH_LYSR"/>
    <property type="match status" value="1"/>
</dbReference>
<dbReference type="Pfam" id="PF03466">
    <property type="entry name" value="LysR_substrate"/>
    <property type="match status" value="1"/>
</dbReference>
<organism evidence="6 7">
    <name type="scientific">Cohnella suwonensis</name>
    <dbReference type="NCBI Taxonomy" id="696072"/>
    <lineage>
        <taxon>Bacteria</taxon>
        <taxon>Bacillati</taxon>
        <taxon>Bacillota</taxon>
        <taxon>Bacilli</taxon>
        <taxon>Bacillales</taxon>
        <taxon>Paenibacillaceae</taxon>
        <taxon>Cohnella</taxon>
    </lineage>
</organism>
<comment type="caution">
    <text evidence="6">The sequence shown here is derived from an EMBL/GenBank/DDBJ whole genome shotgun (WGS) entry which is preliminary data.</text>
</comment>
<protein>
    <submittedName>
        <fullName evidence="6">LysR substrate-binding domain-containing protein</fullName>
    </submittedName>
</protein>
<evidence type="ECO:0000313" key="6">
    <source>
        <dbReference type="EMBL" id="MFC5470648.1"/>
    </source>
</evidence>
<dbReference type="InterPro" id="IPR050950">
    <property type="entry name" value="HTH-type_LysR_regulators"/>
</dbReference>
<keyword evidence="4" id="KW-0804">Transcription</keyword>
<evidence type="ECO:0000256" key="2">
    <source>
        <dbReference type="ARBA" id="ARBA00023015"/>
    </source>
</evidence>
<dbReference type="Pfam" id="PF00126">
    <property type="entry name" value="HTH_1"/>
    <property type="match status" value="1"/>
</dbReference>
<dbReference type="InterPro" id="IPR036388">
    <property type="entry name" value="WH-like_DNA-bd_sf"/>
</dbReference>